<dbReference type="AlphaFoldDB" id="A0A1G9RZ28"/>
<dbReference type="OrthoDB" id="4325203at2"/>
<dbReference type="STRING" id="1196353.SAMN05444921_10671"/>
<gene>
    <name evidence="2" type="ORF">SAMN05444921_10671</name>
</gene>
<keyword evidence="1" id="KW-1133">Transmembrane helix</keyword>
<name>A0A1G9RZ28_9ACTN</name>
<feature type="transmembrane region" description="Helical" evidence="1">
    <location>
        <begin position="76"/>
        <end position="92"/>
    </location>
</feature>
<dbReference type="GeneID" id="40829516"/>
<evidence type="ECO:0000313" key="2">
    <source>
        <dbReference type="EMBL" id="SDM28414.1"/>
    </source>
</evidence>
<keyword evidence="3" id="KW-1185">Reference proteome</keyword>
<protein>
    <submittedName>
        <fullName evidence="2">Uncharacterized protein</fullName>
    </submittedName>
</protein>
<sequence>MAHAAVPERHHGTTLGIALPAVIGVIYGLYTSFIARMSGESAGAQFAIGLISCLVIAGLCYALGRYQHSLPRELRAVAYAALVGCSVGYLNSLSGDSILTSVVLSVIIAAATFCVMFYTFYVHEE</sequence>
<feature type="transmembrane region" description="Helical" evidence="1">
    <location>
        <begin position="42"/>
        <end position="64"/>
    </location>
</feature>
<proteinExistence type="predicted"/>
<dbReference type="EMBL" id="FNHI01000006">
    <property type="protein sequence ID" value="SDM28414.1"/>
    <property type="molecule type" value="Genomic_DNA"/>
</dbReference>
<accession>A0A1G9RZ28</accession>
<keyword evidence="1" id="KW-0812">Transmembrane</keyword>
<organism evidence="2 3">
    <name type="scientific">Streptomyces wuyuanensis</name>
    <dbReference type="NCBI Taxonomy" id="1196353"/>
    <lineage>
        <taxon>Bacteria</taxon>
        <taxon>Bacillati</taxon>
        <taxon>Actinomycetota</taxon>
        <taxon>Actinomycetes</taxon>
        <taxon>Kitasatosporales</taxon>
        <taxon>Streptomycetaceae</taxon>
        <taxon>Streptomyces</taxon>
    </lineage>
</organism>
<dbReference type="Proteomes" id="UP000199063">
    <property type="component" value="Unassembled WGS sequence"/>
</dbReference>
<feature type="transmembrane region" description="Helical" evidence="1">
    <location>
        <begin position="12"/>
        <end position="30"/>
    </location>
</feature>
<feature type="transmembrane region" description="Helical" evidence="1">
    <location>
        <begin position="98"/>
        <end position="121"/>
    </location>
</feature>
<reference evidence="3" key="1">
    <citation type="submission" date="2016-10" db="EMBL/GenBank/DDBJ databases">
        <authorList>
            <person name="Varghese N."/>
            <person name="Submissions S."/>
        </authorList>
    </citation>
    <scope>NUCLEOTIDE SEQUENCE [LARGE SCALE GENOMIC DNA]</scope>
    <source>
        <strain evidence="3">CGMCC 4.7042</strain>
    </source>
</reference>
<evidence type="ECO:0000256" key="1">
    <source>
        <dbReference type="SAM" id="Phobius"/>
    </source>
</evidence>
<evidence type="ECO:0000313" key="3">
    <source>
        <dbReference type="Proteomes" id="UP000199063"/>
    </source>
</evidence>
<dbReference type="RefSeq" id="WP_093653726.1">
    <property type="nucleotide sequence ID" value="NZ_FNHI01000006.1"/>
</dbReference>
<keyword evidence="1" id="KW-0472">Membrane</keyword>